<evidence type="ECO:0000313" key="3">
    <source>
        <dbReference type="Proteomes" id="UP000036176"/>
    </source>
</evidence>
<feature type="domain" description="Methyltransferase" evidence="1">
    <location>
        <begin position="50"/>
        <end position="146"/>
    </location>
</feature>
<dbReference type="OrthoDB" id="9777638at2"/>
<dbReference type="GO" id="GO:0043770">
    <property type="term" value="F:demethylmenaquinone methyltransferase activity"/>
    <property type="evidence" value="ECO:0007669"/>
    <property type="project" value="UniProtKB-EC"/>
</dbReference>
<accession>A0A0J6WAT1</accession>
<keyword evidence="2" id="KW-0808">Transferase</keyword>
<dbReference type="PANTHER" id="PTHR42912:SF80">
    <property type="entry name" value="METHYLTRANSFERASE DOMAIN-CONTAINING PROTEIN"/>
    <property type="match status" value="1"/>
</dbReference>
<evidence type="ECO:0000313" key="2">
    <source>
        <dbReference type="EMBL" id="KMO79694.1"/>
    </source>
</evidence>
<dbReference type="Gene3D" id="3.40.50.150">
    <property type="entry name" value="Vaccinia Virus protein VP39"/>
    <property type="match status" value="1"/>
</dbReference>
<dbReference type="InterPro" id="IPR050508">
    <property type="entry name" value="Methyltransf_Superfamily"/>
</dbReference>
<dbReference type="InterPro" id="IPR029063">
    <property type="entry name" value="SAM-dependent_MTases_sf"/>
</dbReference>
<gene>
    <name evidence="2" type="primary">ubiE_2</name>
    <name evidence="2" type="ORF">MCHUDSM44219_02556</name>
</gene>
<evidence type="ECO:0000259" key="1">
    <source>
        <dbReference type="Pfam" id="PF13649"/>
    </source>
</evidence>
<dbReference type="PANTHER" id="PTHR42912">
    <property type="entry name" value="METHYLTRANSFERASE"/>
    <property type="match status" value="1"/>
</dbReference>
<sequence length="283" mass="29651">MTDPARVALRAIWAAVAPAWGEHADAIDGRGAVVTRAMFDAVDLTRGDDVLELAAGPGSVGVAAAEVVGPEGSVVVSDVEPQMAAIAAERAHRRGLENVTTRVLDLEKIDCPAASFDVVLCRDGVMLVADPTTAVREVHRVLRPGGRAAFAVWADRRHNPWLGVLLDAVAAELGVPVPPPGMPGPFSLAETGALEDLLDAAEFTEVMVCDVETPLHVASFEQWWSLVPSLAGPLASLLESLPAEMTAGIRTRAEADFAAFAGPDGYDLPGRSIVVSGRRLSTV</sequence>
<dbReference type="CDD" id="cd02440">
    <property type="entry name" value="AdoMet_MTases"/>
    <property type="match status" value="1"/>
</dbReference>
<dbReference type="InterPro" id="IPR041698">
    <property type="entry name" value="Methyltransf_25"/>
</dbReference>
<protein>
    <submittedName>
        <fullName evidence="2">Ubiquinone/menaquinone biosynthesis C-methyltransferase UbiE</fullName>
        <ecNumber evidence="2">2.1.1.163</ecNumber>
    </submittedName>
</protein>
<dbReference type="Proteomes" id="UP000036176">
    <property type="component" value="Unassembled WGS sequence"/>
</dbReference>
<dbReference type="SUPFAM" id="SSF53335">
    <property type="entry name" value="S-adenosyl-L-methionine-dependent methyltransferases"/>
    <property type="match status" value="1"/>
</dbReference>
<organism evidence="2 3">
    <name type="scientific">Mycolicibacterium chubuense</name>
    <name type="common">Mycobacterium chubuense</name>
    <dbReference type="NCBI Taxonomy" id="1800"/>
    <lineage>
        <taxon>Bacteria</taxon>
        <taxon>Bacillati</taxon>
        <taxon>Actinomycetota</taxon>
        <taxon>Actinomycetes</taxon>
        <taxon>Mycobacteriales</taxon>
        <taxon>Mycobacteriaceae</taxon>
        <taxon>Mycolicibacterium</taxon>
    </lineage>
</organism>
<dbReference type="PATRIC" id="fig|1800.3.peg.2562"/>
<proteinExistence type="predicted"/>
<keyword evidence="3" id="KW-1185">Reference proteome</keyword>
<dbReference type="Pfam" id="PF13649">
    <property type="entry name" value="Methyltransf_25"/>
    <property type="match status" value="1"/>
</dbReference>
<name>A0A0J6WAT1_MYCCU</name>
<dbReference type="AlphaFoldDB" id="A0A0J6WAT1"/>
<dbReference type="RefSeq" id="WP_048418687.1">
    <property type="nucleotide sequence ID" value="NZ_JYNX01000035.1"/>
</dbReference>
<keyword evidence="2" id="KW-0830">Ubiquinone</keyword>
<dbReference type="EC" id="2.1.1.163" evidence="2"/>
<keyword evidence="2" id="KW-0489">Methyltransferase</keyword>
<dbReference type="EMBL" id="JYNX01000035">
    <property type="protein sequence ID" value="KMO79694.1"/>
    <property type="molecule type" value="Genomic_DNA"/>
</dbReference>
<dbReference type="GO" id="GO:0032259">
    <property type="term" value="P:methylation"/>
    <property type="evidence" value="ECO:0007669"/>
    <property type="project" value="UniProtKB-KW"/>
</dbReference>
<reference evidence="2 3" key="1">
    <citation type="journal article" date="2015" name="Genome Biol. Evol.">
        <title>Characterization of Three Mycobacterium spp. with Potential Use in Bioremediation by Genome Sequencing and Comparative Genomics.</title>
        <authorList>
            <person name="Das S."/>
            <person name="Pettersson B.M."/>
            <person name="Behra P.R."/>
            <person name="Ramesh M."/>
            <person name="Dasgupta S."/>
            <person name="Bhattacharya A."/>
            <person name="Kirsebom L.A."/>
        </authorList>
    </citation>
    <scope>NUCLEOTIDE SEQUENCE [LARGE SCALE GENOMIC DNA]</scope>
    <source>
        <strain evidence="2 3">DSM 44219</strain>
    </source>
</reference>
<comment type="caution">
    <text evidence="2">The sequence shown here is derived from an EMBL/GenBank/DDBJ whole genome shotgun (WGS) entry which is preliminary data.</text>
</comment>